<proteinExistence type="predicted"/>
<organism evidence="2 3">
    <name type="scientific">Pedobacter frigoris</name>
    <dbReference type="NCBI Taxonomy" id="2571272"/>
    <lineage>
        <taxon>Bacteria</taxon>
        <taxon>Pseudomonadati</taxon>
        <taxon>Bacteroidota</taxon>
        <taxon>Sphingobacteriia</taxon>
        <taxon>Sphingobacteriales</taxon>
        <taxon>Sphingobacteriaceae</taxon>
        <taxon>Pedobacter</taxon>
    </lineage>
</organism>
<keyword evidence="3" id="KW-1185">Reference proteome</keyword>
<gene>
    <name evidence="2" type="ORF">FA047_00605</name>
</gene>
<sequence>MKRILLLALILTGFISVNKAFAQTASLSITLSDVLSMTVTAPTAVTFDTEAKYTSGVSLPMADHITVISSKGYTVKAISGVITGPSTLTAATVKLSTAIGATNGGNTAGTLTYATDVALPAVGGTAATVISSNQTSWNLLVSANKFNVTYKIGEGGVYAGKTIGANVIPVIYTVTQP</sequence>
<evidence type="ECO:0000313" key="3">
    <source>
        <dbReference type="Proteomes" id="UP000307244"/>
    </source>
</evidence>
<keyword evidence="1" id="KW-0732">Signal</keyword>
<feature type="signal peptide" evidence="1">
    <location>
        <begin position="1"/>
        <end position="22"/>
    </location>
</feature>
<dbReference type="OrthoDB" id="767544at2"/>
<evidence type="ECO:0000313" key="2">
    <source>
        <dbReference type="EMBL" id="TKC08634.1"/>
    </source>
</evidence>
<reference evidence="2 3" key="1">
    <citation type="submission" date="2019-04" db="EMBL/GenBank/DDBJ databases">
        <title>Pedobacter sp. RP-3-15 sp. nov., isolated from Arctic soil.</title>
        <authorList>
            <person name="Dahal R.H."/>
            <person name="Kim D.-U."/>
        </authorList>
    </citation>
    <scope>NUCLEOTIDE SEQUENCE [LARGE SCALE GENOMIC DNA]</scope>
    <source>
        <strain evidence="2 3">RP-3-15</strain>
    </source>
</reference>
<dbReference type="EMBL" id="SWBQ01000001">
    <property type="protein sequence ID" value="TKC08634.1"/>
    <property type="molecule type" value="Genomic_DNA"/>
</dbReference>
<dbReference type="RefSeq" id="WP_136834055.1">
    <property type="nucleotide sequence ID" value="NZ_SWBQ01000001.1"/>
</dbReference>
<protein>
    <recommendedName>
        <fullName evidence="4">DUF4402 domain-containing protein</fullName>
    </recommendedName>
</protein>
<evidence type="ECO:0008006" key="4">
    <source>
        <dbReference type="Google" id="ProtNLM"/>
    </source>
</evidence>
<dbReference type="Proteomes" id="UP000307244">
    <property type="component" value="Unassembled WGS sequence"/>
</dbReference>
<accession>A0A4U1CMG4</accession>
<comment type="caution">
    <text evidence="2">The sequence shown here is derived from an EMBL/GenBank/DDBJ whole genome shotgun (WGS) entry which is preliminary data.</text>
</comment>
<dbReference type="AlphaFoldDB" id="A0A4U1CMG4"/>
<evidence type="ECO:0000256" key="1">
    <source>
        <dbReference type="SAM" id="SignalP"/>
    </source>
</evidence>
<feature type="chain" id="PRO_5020921995" description="DUF4402 domain-containing protein" evidence="1">
    <location>
        <begin position="23"/>
        <end position="177"/>
    </location>
</feature>
<name>A0A4U1CMG4_9SPHI</name>